<dbReference type="SUPFAM" id="SSF51730">
    <property type="entry name" value="FAD-linked oxidoreductase"/>
    <property type="match status" value="1"/>
</dbReference>
<comment type="caution">
    <text evidence="3">The sequence shown here is derived from an EMBL/GenBank/DDBJ whole genome shotgun (WGS) entry which is preliminary data.</text>
</comment>
<evidence type="ECO:0000256" key="1">
    <source>
        <dbReference type="ARBA" id="ARBA00023002"/>
    </source>
</evidence>
<organism evidence="3 4">
    <name type="scientific">Chara braunii</name>
    <name type="common">Braun's stonewort</name>
    <dbReference type="NCBI Taxonomy" id="69332"/>
    <lineage>
        <taxon>Eukaryota</taxon>
        <taxon>Viridiplantae</taxon>
        <taxon>Streptophyta</taxon>
        <taxon>Charophyceae</taxon>
        <taxon>Charales</taxon>
        <taxon>Characeae</taxon>
        <taxon>Chara</taxon>
    </lineage>
</organism>
<dbReference type="Proteomes" id="UP000265515">
    <property type="component" value="Unassembled WGS sequence"/>
</dbReference>
<proteinExistence type="predicted"/>
<dbReference type="Gene3D" id="3.20.20.220">
    <property type="match status" value="1"/>
</dbReference>
<feature type="compositionally biased region" description="Basic and acidic residues" evidence="2">
    <location>
        <begin position="89"/>
        <end position="101"/>
    </location>
</feature>
<feature type="region of interest" description="Disordered" evidence="2">
    <location>
        <begin position="212"/>
        <end position="231"/>
    </location>
</feature>
<dbReference type="GO" id="GO:0035999">
    <property type="term" value="P:tetrahydrofolate interconversion"/>
    <property type="evidence" value="ECO:0007669"/>
    <property type="project" value="UniProtKB-UniPathway"/>
</dbReference>
<dbReference type="Gramene" id="GBG64279">
    <property type="protein sequence ID" value="GBG64279"/>
    <property type="gene ID" value="CBR_g41199"/>
</dbReference>
<evidence type="ECO:0000313" key="3">
    <source>
        <dbReference type="EMBL" id="GBG64279.1"/>
    </source>
</evidence>
<reference evidence="3 4" key="1">
    <citation type="journal article" date="2018" name="Cell">
        <title>The Chara Genome: Secondary Complexity and Implications for Plant Terrestrialization.</title>
        <authorList>
            <person name="Nishiyama T."/>
            <person name="Sakayama H."/>
            <person name="Vries J.D."/>
            <person name="Buschmann H."/>
            <person name="Saint-Marcoux D."/>
            <person name="Ullrich K.K."/>
            <person name="Haas F.B."/>
            <person name="Vanderstraeten L."/>
            <person name="Becker D."/>
            <person name="Lang D."/>
            <person name="Vosolsobe S."/>
            <person name="Rombauts S."/>
            <person name="Wilhelmsson P.K.I."/>
            <person name="Janitza P."/>
            <person name="Kern R."/>
            <person name="Heyl A."/>
            <person name="Rumpler F."/>
            <person name="Villalobos L.I.A.C."/>
            <person name="Clay J.M."/>
            <person name="Skokan R."/>
            <person name="Toyoda A."/>
            <person name="Suzuki Y."/>
            <person name="Kagoshima H."/>
            <person name="Schijlen E."/>
            <person name="Tajeshwar N."/>
            <person name="Catarino B."/>
            <person name="Hetherington A.J."/>
            <person name="Saltykova A."/>
            <person name="Bonnot C."/>
            <person name="Breuninger H."/>
            <person name="Symeonidi A."/>
            <person name="Radhakrishnan G.V."/>
            <person name="Van Nieuwerburgh F."/>
            <person name="Deforce D."/>
            <person name="Chang C."/>
            <person name="Karol K.G."/>
            <person name="Hedrich R."/>
            <person name="Ulvskov P."/>
            <person name="Glockner G."/>
            <person name="Delwiche C.F."/>
            <person name="Petrasek J."/>
            <person name="Van de Peer Y."/>
            <person name="Friml J."/>
            <person name="Beilby M."/>
            <person name="Dolan L."/>
            <person name="Kohara Y."/>
            <person name="Sugano S."/>
            <person name="Fujiyama A."/>
            <person name="Delaux P.-M."/>
            <person name="Quint M."/>
            <person name="TheiBen G."/>
            <person name="Hagemann M."/>
            <person name="Harholt J."/>
            <person name="Dunand C."/>
            <person name="Zachgo S."/>
            <person name="Langdale J."/>
            <person name="Maumus F."/>
            <person name="Straeten D.V.D."/>
            <person name="Gould S.B."/>
            <person name="Rensing S.A."/>
        </authorList>
    </citation>
    <scope>NUCLEOTIDE SEQUENCE [LARGE SCALE GENOMIC DNA]</scope>
    <source>
        <strain evidence="3 4">S276</strain>
    </source>
</reference>
<evidence type="ECO:0000313" key="4">
    <source>
        <dbReference type="Proteomes" id="UP000265515"/>
    </source>
</evidence>
<dbReference type="UniPathway" id="UPA00193"/>
<feature type="region of interest" description="Disordered" evidence="2">
    <location>
        <begin position="172"/>
        <end position="206"/>
    </location>
</feature>
<gene>
    <name evidence="3" type="ORF">CBR_g41199</name>
</gene>
<dbReference type="OrthoDB" id="1912107at2759"/>
<dbReference type="AlphaFoldDB" id="A0A388K2N9"/>
<keyword evidence="4" id="KW-1185">Reference proteome</keyword>
<feature type="region of interest" description="Disordered" evidence="2">
    <location>
        <begin position="59"/>
        <end position="108"/>
    </location>
</feature>
<keyword evidence="1" id="KW-0560">Oxidoreductase</keyword>
<dbReference type="EMBL" id="BFEA01000048">
    <property type="protein sequence ID" value="GBG64279.1"/>
    <property type="molecule type" value="Genomic_DNA"/>
</dbReference>
<protein>
    <submittedName>
        <fullName evidence="3">Uncharacterized protein</fullName>
    </submittedName>
</protein>
<sequence>MTSLYVRTSVSGAFFSSSLSHVPWRKLWDLQLQDDGRRSTAHFLFAGRSACHFISVTKRKTQDDGLQHSGSRAMATAGNERQTGPPPYEQERSERSYEQERSYSQAQPRGRFIYTVEIPSDGMPAGFPGGKDGWRAMWASGPFDAVIHPNLPPFQSVREVLQRPHLVTRFFERRRTTNSGKLPGTGKEEEEEEGKKTKKMLYQHPLRSGVSYSRAVDPERGDNSFQRSPLRYLESTAVPGSEPGAEPGPGSGPGSEPGLEPGSEPGPGSGPGSEPGLEPGWEPAREDDWGTEEMGPGSEPCMQIWTVPAQLRSRDEVQADMAARGRQIASHSRGGALLLVSGGHPMRKAPFAEHWLPTNSFKMLREGHRMRREGILPPQIELWAVENPYVNHPSRFEKKLETGAEAIITQPPLLPDAFGLWWEAIAQRGLLADTNVIVGVPFVTSYRSFAFWLDLLGASKLPEGRAEADKFRRQLQTLGSDPDGKALIRSFRRKWILSLMRRVRQLPGVSGMHIMPVTAAGWRDLQTMVKDYPEEFHSSLF</sequence>
<evidence type="ECO:0000256" key="2">
    <source>
        <dbReference type="SAM" id="MobiDB-lite"/>
    </source>
</evidence>
<feature type="region of interest" description="Disordered" evidence="2">
    <location>
        <begin position="236"/>
        <end position="301"/>
    </location>
</feature>
<name>A0A388K2N9_CHABU</name>
<accession>A0A388K2N9</accession>
<dbReference type="GO" id="GO:0016491">
    <property type="term" value="F:oxidoreductase activity"/>
    <property type="evidence" value="ECO:0007669"/>
    <property type="project" value="UniProtKB-KW"/>
</dbReference>
<dbReference type="InterPro" id="IPR029041">
    <property type="entry name" value="FAD-linked_oxidoreductase-like"/>
</dbReference>